<dbReference type="AlphaFoldDB" id="A0A428RR34"/>
<reference evidence="1 2" key="1">
    <citation type="submission" date="2017-06" db="EMBL/GenBank/DDBJ databases">
        <title>Comparative genomic analysis of Ambrosia Fusariam Clade fungi.</title>
        <authorList>
            <person name="Stajich J.E."/>
            <person name="Carrillo J."/>
            <person name="Kijimoto T."/>
            <person name="Eskalen A."/>
            <person name="O'Donnell K."/>
            <person name="Kasson M."/>
        </authorList>
    </citation>
    <scope>NUCLEOTIDE SEQUENCE [LARGE SCALE GENOMIC DNA]</scope>
    <source>
        <strain evidence="1 2">NRRL62579</strain>
    </source>
</reference>
<dbReference type="Gene3D" id="3.40.50.1460">
    <property type="match status" value="1"/>
</dbReference>
<evidence type="ECO:0000313" key="2">
    <source>
        <dbReference type="Proteomes" id="UP000287144"/>
    </source>
</evidence>
<comment type="caution">
    <text evidence="1">The sequence shown here is derived from an EMBL/GenBank/DDBJ whole genome shotgun (WGS) entry which is preliminary data.</text>
</comment>
<dbReference type="EMBL" id="NKCK01000566">
    <property type="protein sequence ID" value="RSL79939.1"/>
    <property type="molecule type" value="Genomic_DNA"/>
</dbReference>
<organism evidence="1 2">
    <name type="scientific">Fusarium oligoseptatum</name>
    <dbReference type="NCBI Taxonomy" id="2604345"/>
    <lineage>
        <taxon>Eukaryota</taxon>
        <taxon>Fungi</taxon>
        <taxon>Dikarya</taxon>
        <taxon>Ascomycota</taxon>
        <taxon>Pezizomycotina</taxon>
        <taxon>Sordariomycetes</taxon>
        <taxon>Hypocreomycetidae</taxon>
        <taxon>Hypocreales</taxon>
        <taxon>Nectriaceae</taxon>
        <taxon>Fusarium</taxon>
        <taxon>Fusarium solani species complex</taxon>
    </lineage>
</organism>
<keyword evidence="2" id="KW-1185">Reference proteome</keyword>
<dbReference type="Proteomes" id="UP000287144">
    <property type="component" value="Unassembled WGS sequence"/>
</dbReference>
<evidence type="ECO:0000313" key="1">
    <source>
        <dbReference type="EMBL" id="RSL79939.1"/>
    </source>
</evidence>
<protein>
    <submittedName>
        <fullName evidence="1">Uncharacterized protein</fullName>
    </submittedName>
</protein>
<gene>
    <name evidence="1" type="ORF">CEP52_017457</name>
</gene>
<name>A0A428RR34_9HYPO</name>
<sequence>MARDPSRHDDAMPRNLPEVQHAAISRHVAHLRATGQLPAEAHLDVEGNRHAVRIAAAASTETAWEYRSQSGQWVGLMTQALSQALRDAWGNSNGRSEPVSWRTTLLRVRELVKIDFPQQNPHVEGSDTRLLFSLEEAMTGALVLQPAEEGVGVIQGGRVSGVREDNVYALMPFGAERPSDKGQIGTATVTRVIGFKARAELSLFPGKGPIPREGVLAFLVQEALYKWPVGCPEGLDVLRAAVDKSKYLRHGDAEQGSTSLVEFRQDGQSLILSTGQGVQLASQQASDEDPSSWENVSNDLVKQAEQLAKAQHLQALTCDGLDEKLEHHLAVTFGTVKCGKAHRIIEQDGSGSVAEDELVYISLKNNGAGTVYASVFDINVAGKISLISKGSPRGIELPRSRPYDLGADQFGLGLQGLSVNWPRGVPRVQPVNEHLVLILTDSPVDLRYLADAATADSRGHVGPSSLERLAFRLATGAQRDMTSDSRSVHLRYDTMHIPFTVKPLIVEDLSVSLVPLLALDEGQEPRELRAEELLLPEEAVHGQDLPPRSPYLEQVTRGAIGAIIRAAKGIQPFVWVVNEHDEDILVVVSKYRPNMVLSGGGMTVSTTGVGIDFSSTSFLSPACQKPLAARAEGKDDATGVFPLWTRKEGFGVISIFKGPQKKLCIENDRIPLGATAFFSNKPNLRIVNYEGNEVSS</sequence>
<proteinExistence type="predicted"/>
<accession>A0A428RR34</accession>